<dbReference type="InterPro" id="IPR005135">
    <property type="entry name" value="Endo/exonuclease/phosphatase"/>
</dbReference>
<accession>A0A814EN28</accession>
<reference evidence="3" key="1">
    <citation type="submission" date="2021-02" db="EMBL/GenBank/DDBJ databases">
        <authorList>
            <person name="Nowell W R."/>
        </authorList>
    </citation>
    <scope>NUCLEOTIDE SEQUENCE</scope>
</reference>
<proteinExistence type="predicted"/>
<comment type="caution">
    <text evidence="3">The sequence shown here is derived from an EMBL/GenBank/DDBJ whole genome shotgun (WGS) entry which is preliminary data.</text>
</comment>
<evidence type="ECO:0000313" key="4">
    <source>
        <dbReference type="EMBL" id="CAF1074935.1"/>
    </source>
</evidence>
<dbReference type="InterPro" id="IPR051916">
    <property type="entry name" value="GPI-anchor_lipid_remodeler"/>
</dbReference>
<keyword evidence="5" id="KW-1185">Reference proteome</keyword>
<dbReference type="PANTHER" id="PTHR14859:SF15">
    <property type="entry name" value="ENDONUCLEASE_EXONUCLEASE_PHOSPHATASE DOMAIN-CONTAINING PROTEIN"/>
    <property type="match status" value="1"/>
</dbReference>
<dbReference type="Proteomes" id="UP000663852">
    <property type="component" value="Unassembled WGS sequence"/>
</dbReference>
<dbReference type="EMBL" id="CAJNOJ010000054">
    <property type="protein sequence ID" value="CAF0974509.1"/>
    <property type="molecule type" value="Genomic_DNA"/>
</dbReference>
<dbReference type="GO" id="GO:0016020">
    <property type="term" value="C:membrane"/>
    <property type="evidence" value="ECO:0007669"/>
    <property type="project" value="GOC"/>
</dbReference>
<dbReference type="AlphaFoldDB" id="A0A814EN28"/>
<dbReference type="OrthoDB" id="9995920at2759"/>
<keyword evidence="1" id="KW-0732">Signal</keyword>
<dbReference type="EMBL" id="CAJNOR010001101">
    <property type="protein sequence ID" value="CAF1074935.1"/>
    <property type="molecule type" value="Genomic_DNA"/>
</dbReference>
<dbReference type="GO" id="GO:0006506">
    <property type="term" value="P:GPI anchor biosynthetic process"/>
    <property type="evidence" value="ECO:0007669"/>
    <property type="project" value="TreeGrafter"/>
</dbReference>
<feature type="chain" id="PRO_5035600643" description="Endonuclease/exonuclease/phosphatase domain-containing protein" evidence="1">
    <location>
        <begin position="18"/>
        <end position="308"/>
    </location>
</feature>
<dbReference type="Pfam" id="PF03372">
    <property type="entry name" value="Exo_endo_phos"/>
    <property type="match status" value="1"/>
</dbReference>
<feature type="domain" description="Endonuclease/exonuclease/phosphatase" evidence="2">
    <location>
        <begin position="28"/>
        <end position="294"/>
    </location>
</feature>
<gene>
    <name evidence="3" type="ORF">EDS130_LOCUS13541</name>
    <name evidence="4" type="ORF">XAT740_LOCUS17014</name>
</gene>
<evidence type="ECO:0000259" key="2">
    <source>
        <dbReference type="Pfam" id="PF03372"/>
    </source>
</evidence>
<feature type="signal peptide" evidence="1">
    <location>
        <begin position="1"/>
        <end position="17"/>
    </location>
</feature>
<dbReference type="PANTHER" id="PTHR14859">
    <property type="entry name" value="CALCOFLUOR WHITE HYPERSENSITIVE PROTEIN PRECURSOR"/>
    <property type="match status" value="1"/>
</dbReference>
<dbReference type="Gene3D" id="3.60.10.10">
    <property type="entry name" value="Endonuclease/exonuclease/phosphatase"/>
    <property type="match status" value="1"/>
</dbReference>
<name>A0A814EN28_ADIRI</name>
<evidence type="ECO:0000313" key="6">
    <source>
        <dbReference type="Proteomes" id="UP000663852"/>
    </source>
</evidence>
<evidence type="ECO:0000313" key="5">
    <source>
        <dbReference type="Proteomes" id="UP000663828"/>
    </source>
</evidence>
<dbReference type="Proteomes" id="UP000663828">
    <property type="component" value="Unassembled WGS sequence"/>
</dbReference>
<evidence type="ECO:0000313" key="3">
    <source>
        <dbReference type="EMBL" id="CAF0974509.1"/>
    </source>
</evidence>
<protein>
    <recommendedName>
        <fullName evidence="2">Endonuclease/exonuclease/phosphatase domain-containing protein</fullName>
    </recommendedName>
</protein>
<evidence type="ECO:0000256" key="1">
    <source>
        <dbReference type="SAM" id="SignalP"/>
    </source>
</evidence>
<dbReference type="SUPFAM" id="SSF56219">
    <property type="entry name" value="DNase I-like"/>
    <property type="match status" value="1"/>
</dbReference>
<dbReference type="GO" id="GO:0003824">
    <property type="term" value="F:catalytic activity"/>
    <property type="evidence" value="ECO:0007669"/>
    <property type="project" value="InterPro"/>
</dbReference>
<dbReference type="InterPro" id="IPR036691">
    <property type="entry name" value="Endo/exonu/phosph_ase_sf"/>
</dbReference>
<organism evidence="3 6">
    <name type="scientific">Adineta ricciae</name>
    <name type="common">Rotifer</name>
    <dbReference type="NCBI Taxonomy" id="249248"/>
    <lineage>
        <taxon>Eukaryota</taxon>
        <taxon>Metazoa</taxon>
        <taxon>Spiralia</taxon>
        <taxon>Gnathifera</taxon>
        <taxon>Rotifera</taxon>
        <taxon>Eurotatoria</taxon>
        <taxon>Bdelloidea</taxon>
        <taxon>Adinetida</taxon>
        <taxon>Adinetidae</taxon>
        <taxon>Adineta</taxon>
    </lineage>
</organism>
<sequence>MLFSLIKFLLVSSLTQSTPIEQSVRLMTYNVMRGRYNCYENQLKSNEDFCRANPTRSFAIRADFVRTNLANIAQHIRQYEPDILAIQEVQESPSSVPNEREVSTASFLAQQLDMTFTFSPTLFDNEVQMQYGIAILLNHRKFIILSVEILSLPLGLEPRNALCLTIQSRQPNITMRTCSIHLDHHETDNTIRLQQANTILNWLKKGSYYPTVLLGDFNANRTSQTLRNLYEYFFDDQSIDGSRPTWSDCGQELKDKIDYILLDRRSQWIIEEFLHGLRMKKLYSSIDLTMLSDHVPLFARTTLRVNSQ</sequence>